<proteinExistence type="predicted"/>
<sequence length="82" mass="9420">MEMEKTRKSEGEKICKQSYSPSSNTTSSYRFHSSFFISCHYDDQKRYYELGHEDQPYATKFYNCCGAEALEGSGCSTSFHVS</sequence>
<feature type="compositionally biased region" description="Basic and acidic residues" evidence="1">
    <location>
        <begin position="1"/>
        <end position="15"/>
    </location>
</feature>
<organism evidence="2 3">
    <name type="scientific">Rosa chinensis</name>
    <name type="common">China rose</name>
    <dbReference type="NCBI Taxonomy" id="74649"/>
    <lineage>
        <taxon>Eukaryota</taxon>
        <taxon>Viridiplantae</taxon>
        <taxon>Streptophyta</taxon>
        <taxon>Embryophyta</taxon>
        <taxon>Tracheophyta</taxon>
        <taxon>Spermatophyta</taxon>
        <taxon>Magnoliopsida</taxon>
        <taxon>eudicotyledons</taxon>
        <taxon>Gunneridae</taxon>
        <taxon>Pentapetalae</taxon>
        <taxon>rosids</taxon>
        <taxon>fabids</taxon>
        <taxon>Rosales</taxon>
        <taxon>Rosaceae</taxon>
        <taxon>Rosoideae</taxon>
        <taxon>Rosoideae incertae sedis</taxon>
        <taxon>Rosa</taxon>
    </lineage>
</organism>
<dbReference type="OMA" id="ISCHYDD"/>
<comment type="caution">
    <text evidence="2">The sequence shown here is derived from an EMBL/GenBank/DDBJ whole genome shotgun (WGS) entry which is preliminary data.</text>
</comment>
<keyword evidence="3" id="KW-1185">Reference proteome</keyword>
<dbReference type="Proteomes" id="UP000238479">
    <property type="component" value="Chromosome 2"/>
</dbReference>
<dbReference type="STRING" id="74649.A0A2P6RW68"/>
<evidence type="ECO:0000256" key="1">
    <source>
        <dbReference type="SAM" id="MobiDB-lite"/>
    </source>
</evidence>
<evidence type="ECO:0000313" key="2">
    <source>
        <dbReference type="EMBL" id="PRQ50668.1"/>
    </source>
</evidence>
<name>A0A2P6RW68_ROSCH</name>
<dbReference type="PANTHER" id="PTHR35106">
    <property type="entry name" value="BNAA07G25190D PROTEIN"/>
    <property type="match status" value="1"/>
</dbReference>
<dbReference type="EMBL" id="PDCK01000040">
    <property type="protein sequence ID" value="PRQ50668.1"/>
    <property type="molecule type" value="Genomic_DNA"/>
</dbReference>
<reference evidence="2 3" key="1">
    <citation type="journal article" date="2018" name="Nat. Genet.">
        <title>The Rosa genome provides new insights in the design of modern roses.</title>
        <authorList>
            <person name="Bendahmane M."/>
        </authorList>
    </citation>
    <scope>NUCLEOTIDE SEQUENCE [LARGE SCALE GENOMIC DNA]</scope>
    <source>
        <strain evidence="3">cv. Old Blush</strain>
    </source>
</reference>
<feature type="region of interest" description="Disordered" evidence="1">
    <location>
        <begin position="1"/>
        <end position="27"/>
    </location>
</feature>
<dbReference type="Gramene" id="PRQ50668">
    <property type="protein sequence ID" value="PRQ50668"/>
    <property type="gene ID" value="RchiOBHm_Chr2g0135851"/>
</dbReference>
<evidence type="ECO:0000313" key="3">
    <source>
        <dbReference type="Proteomes" id="UP000238479"/>
    </source>
</evidence>
<feature type="compositionally biased region" description="Low complexity" evidence="1">
    <location>
        <begin position="18"/>
        <end position="27"/>
    </location>
</feature>
<protein>
    <submittedName>
        <fullName evidence="2">Uncharacterized protein</fullName>
    </submittedName>
</protein>
<dbReference type="AlphaFoldDB" id="A0A2P6RW68"/>
<accession>A0A2P6RW68</accession>
<dbReference type="PANTHER" id="PTHR35106:SF1">
    <property type="entry name" value="CHORD DOMAIN-CONTAINING PROTEIN"/>
    <property type="match status" value="1"/>
</dbReference>
<gene>
    <name evidence="2" type="ORF">RchiOBHm_Chr2g0135851</name>
</gene>